<dbReference type="Gene3D" id="1.10.287.540">
    <property type="entry name" value="Helix hairpin bin"/>
    <property type="match status" value="1"/>
</dbReference>
<dbReference type="AlphaFoldDB" id="A0A8J2ZVQ7"/>
<dbReference type="HAMAP" id="MF_01103">
    <property type="entry name" value="UPF0291"/>
    <property type="match status" value="1"/>
</dbReference>
<evidence type="ECO:0000313" key="5">
    <source>
        <dbReference type="Proteomes" id="UP000656813"/>
    </source>
</evidence>
<evidence type="ECO:0000256" key="2">
    <source>
        <dbReference type="HAMAP-Rule" id="MF_01103"/>
    </source>
</evidence>
<comment type="subcellular location">
    <subcellularLocation>
        <location evidence="2">Cytoplasm</location>
    </subcellularLocation>
</comment>
<organism evidence="4 5">
    <name type="scientific">Pullulanibacillus pueri</name>
    <dbReference type="NCBI Taxonomy" id="1437324"/>
    <lineage>
        <taxon>Bacteria</taxon>
        <taxon>Bacillati</taxon>
        <taxon>Bacillota</taxon>
        <taxon>Bacilli</taxon>
        <taxon>Bacillales</taxon>
        <taxon>Sporolactobacillaceae</taxon>
        <taxon>Pullulanibacillus</taxon>
    </lineage>
</organism>
<dbReference type="RefSeq" id="WP_188497090.1">
    <property type="nucleotide sequence ID" value="NZ_BMFV01000011.1"/>
</dbReference>
<gene>
    <name evidence="4" type="ORF">GCM10007096_18220</name>
</gene>
<evidence type="ECO:0000256" key="3">
    <source>
        <dbReference type="SAM" id="MobiDB-lite"/>
    </source>
</evidence>
<reference evidence="4" key="1">
    <citation type="journal article" date="2014" name="Int. J. Syst. Evol. Microbiol.">
        <title>Complete genome sequence of Corynebacterium casei LMG S-19264T (=DSM 44701T), isolated from a smear-ripened cheese.</title>
        <authorList>
            <consortium name="US DOE Joint Genome Institute (JGI-PGF)"/>
            <person name="Walter F."/>
            <person name="Albersmeier A."/>
            <person name="Kalinowski J."/>
            <person name="Ruckert C."/>
        </authorList>
    </citation>
    <scope>NUCLEOTIDE SEQUENCE</scope>
    <source>
        <strain evidence="4">CGMCC 1.12777</strain>
    </source>
</reference>
<evidence type="ECO:0000313" key="4">
    <source>
        <dbReference type="EMBL" id="GGH80990.1"/>
    </source>
</evidence>
<dbReference type="SUPFAM" id="SSF158221">
    <property type="entry name" value="YnzC-like"/>
    <property type="match status" value="1"/>
</dbReference>
<dbReference type="InterPro" id="IPR009242">
    <property type="entry name" value="DUF896"/>
</dbReference>
<dbReference type="GO" id="GO:0005737">
    <property type="term" value="C:cytoplasm"/>
    <property type="evidence" value="ECO:0007669"/>
    <property type="project" value="UniProtKB-SubCell"/>
</dbReference>
<dbReference type="PANTHER" id="PTHR37300">
    <property type="entry name" value="UPF0291 PROTEIN CBO2609/CLC_2481"/>
    <property type="match status" value="1"/>
</dbReference>
<reference evidence="4" key="2">
    <citation type="submission" date="2020-09" db="EMBL/GenBank/DDBJ databases">
        <authorList>
            <person name="Sun Q."/>
            <person name="Zhou Y."/>
        </authorList>
    </citation>
    <scope>NUCLEOTIDE SEQUENCE</scope>
    <source>
        <strain evidence="4">CGMCC 1.12777</strain>
    </source>
</reference>
<dbReference type="PANTHER" id="PTHR37300:SF2">
    <property type="entry name" value="UPF0291 PROTEIN BC_1827"/>
    <property type="match status" value="1"/>
</dbReference>
<evidence type="ECO:0000256" key="1">
    <source>
        <dbReference type="ARBA" id="ARBA00022490"/>
    </source>
</evidence>
<protein>
    <recommendedName>
        <fullName evidence="2">UPF0291 protein GCM10007096_18220</fullName>
    </recommendedName>
</protein>
<feature type="compositionally biased region" description="Basic residues" evidence="3">
    <location>
        <begin position="68"/>
        <end position="77"/>
    </location>
</feature>
<comment type="caution">
    <text evidence="4">The sequence shown here is derived from an EMBL/GenBank/DDBJ whole genome shotgun (WGS) entry which is preliminary data.</text>
</comment>
<dbReference type="Pfam" id="PF05979">
    <property type="entry name" value="DUF896"/>
    <property type="match status" value="1"/>
</dbReference>
<name>A0A8J2ZVQ7_9BACL</name>
<keyword evidence="1 2" id="KW-0963">Cytoplasm</keyword>
<comment type="similarity">
    <text evidence="2">Belongs to the UPF0291 family.</text>
</comment>
<proteinExistence type="inferred from homology"/>
<dbReference type="EMBL" id="BMFV01000011">
    <property type="protein sequence ID" value="GGH80990.1"/>
    <property type="molecule type" value="Genomic_DNA"/>
</dbReference>
<feature type="region of interest" description="Disordered" evidence="3">
    <location>
        <begin position="58"/>
        <end position="77"/>
    </location>
</feature>
<accession>A0A8J2ZVQ7</accession>
<sequence length="77" mass="9005">MLPSHRLARINELANKAKIEPLTSAEKREQQELRAEYLQAFRSRFKTQLHSITVVDEEGHDVTPEKLKKSKARHKKN</sequence>
<dbReference type="Proteomes" id="UP000656813">
    <property type="component" value="Unassembled WGS sequence"/>
</dbReference>
<keyword evidence="5" id="KW-1185">Reference proteome</keyword>